<feature type="compositionally biased region" description="Acidic residues" evidence="2">
    <location>
        <begin position="866"/>
        <end position="878"/>
    </location>
</feature>
<keyword evidence="1" id="KW-0233">DNA recombination</keyword>
<feature type="domain" description="DNA helicase Pif1-like DEAD-box helicase" evidence="3">
    <location>
        <begin position="1224"/>
        <end position="1374"/>
    </location>
</feature>
<name>A0A8T8TCI4_9BASI</name>
<evidence type="ECO:0000256" key="1">
    <source>
        <dbReference type="RuleBase" id="RU363044"/>
    </source>
</evidence>
<evidence type="ECO:0000313" key="7">
    <source>
        <dbReference type="Proteomes" id="UP000077521"/>
    </source>
</evidence>
<evidence type="ECO:0000256" key="2">
    <source>
        <dbReference type="SAM" id="MobiDB-lite"/>
    </source>
</evidence>
<dbReference type="EC" id="5.6.2.3" evidence="1"/>
<dbReference type="GO" id="GO:0006310">
    <property type="term" value="P:DNA recombination"/>
    <property type="evidence" value="ECO:0007669"/>
    <property type="project" value="UniProtKB-KW"/>
</dbReference>
<dbReference type="Pfam" id="PF14214">
    <property type="entry name" value="Helitron_like_N"/>
    <property type="match status" value="1"/>
</dbReference>
<comment type="similarity">
    <text evidence="1">Belongs to the helicase family.</text>
</comment>
<sequence>MKGHACAFPLNTVSTALKLPWALGEDGALLSCIVIGPRKPKLSDLKNVFRVRKQKVADLFDYLRDNCKDYPQFTIDERALNNLPDDDVPELIMRHVVFEENLTVPSLFEEETAALDKHPGFLQDAADDDDQGRTFLEHHGVIDVNGVRVPGHERTVAALQNATGAERPDLVIRHGSTFVQEYSNPGLFPGMFPTLFPWGTGGFEGQRATALSFERQARYMLDLADPCFRRHWSFIFIVANIKQRRAIHWGSRLSCKRSDHTKFTEALKALDATIIKRIADHVGRGGSLKTLLGVENRIRDLLDRCSIVNSKVPGSKAIMDLARADIRAMIGHFGIFQLFLTINPTATHSPIFHIFYGDDSVKLDTRAPLLPKANARAIRVADDPVAGSDFFHFHVYAIFQFLFGWDIRRNESTAQGGILGRIAGFFTVKEHNMRGQLHCHSVIWLAGGMNPADLRAKMKTDQEFCDRYLRFFDDIISHGHLPQPSPSGPTVPTTTTTATSINTDTDIVKQAEPPSGRSSSTFPSAAATAANLPTSLSDQSPDAPIVAEKMPESSDSARHPRQERPIPPADPAYKDVFKSDHGLLAEEVQVHQHTFTCYKGGRESCRFFFPHELNERSTFDAETNSINLRIQHPLINWHNPLLLVATRHNHDLKAVQSGKSGSAAASYITSYTTKSDETPANQISMINTVYERLANNQEHDVNAHGLLTRCVMQFGRERQLHAQAASTYVRDLGDVFQSHTTVPMLSGHLIHAVLRLFGPVLSDADEATAPIPNAAPFQTPPPASSSQGPGPDATPSQTALPTFSDPSPDPNAAPSPTVPPTSSSRPMQRNLPRLEGMGNNPDGVDEPSTASDESMADVPPPNDGDLASDSDAEDDDDTVPLSAKGLALQVDDYLHRGDTLAALSFYDFVEFVTLSPTPPKKLNIQHHKLRPSHPNVKTHVHRYTPNKAKGIPRVICRKFPKRGGDRPGDLYCCAMLAHFVPFSVHAPLKTQTVTWQTVFETTTFPPKASRIMSNWTALTECEDARDAEQLAHRRREADRAHRTETMCSSTQNDADGAGNSATADIDMEQFLRGAQQSKETTDFTAILGNTGWLDTVNLETLRSAPEDRTSFSSKNRRTWTKEQAILEAQAKANQCIPRAATGILAEQLTFDRRSENTAPSTLSTFTASNDVSIRPPPTLQYKWRDRPPHELLQALSTERNLTPSQALAFKIAGRRFFEELNGVSTKPLRMLMHGEAGTGKTVVVRLLRELMDRYGCGHQILFMAPTGKAAAAIGGTTQHAAFRLSTHQRALTGEELEASRQAHVGTRHMFLQKTFGHVKWIFFDEVSMTSCDIFAEIEQSLRIGTQKLDEPFGGVNVLFAGDLCQLPPVAAAALYATHSTVWQNTAIRTQEELGRISWVLIDTVVEFTEQMRMQDPDIAAALSRFRTRCCTDEDVAVFNRNVLVFNSALSRTNVKARPNLIVLANTNQTVRVLNHRKAAAQASADGRRLVISHAYDKTTGTMTADLRQALLSYNGQKIKIGLGRIPLFIGMPIIYRGPNRSVPMGITNGAFGTIVAWDLTYDQFGLTIPQGVIVQFSTTATWQLSGLDPGCLPVYPTASSFEFCPTIGGSLHTITRRQLPLQPGFAMTVHSAQGVTSTGGVVVDLNKGGFRGYVAASRATRRADLFLIKEVQKQQLNCPPLPLSLTAELRRLTMLAGRTKRTHDNDTWRLSLPTIDSTSTNTTEDSSNPLRLAGEPPAKRVRRE</sequence>
<organism evidence="6 7">
    <name type="scientific">Tilletia indica</name>
    <dbReference type="NCBI Taxonomy" id="43049"/>
    <lineage>
        <taxon>Eukaryota</taxon>
        <taxon>Fungi</taxon>
        <taxon>Dikarya</taxon>
        <taxon>Basidiomycota</taxon>
        <taxon>Ustilaginomycotina</taxon>
        <taxon>Exobasidiomycetes</taxon>
        <taxon>Tilletiales</taxon>
        <taxon>Tilletiaceae</taxon>
        <taxon>Tilletia</taxon>
    </lineage>
</organism>
<feature type="compositionally biased region" description="Low complexity" evidence="2">
    <location>
        <begin position="518"/>
        <end position="537"/>
    </location>
</feature>
<feature type="region of interest" description="Disordered" evidence="2">
    <location>
        <begin position="479"/>
        <end position="572"/>
    </location>
</feature>
<dbReference type="InterPro" id="IPR051055">
    <property type="entry name" value="PIF1_helicase"/>
</dbReference>
<evidence type="ECO:0000259" key="5">
    <source>
        <dbReference type="Pfam" id="PF20209"/>
    </source>
</evidence>
<dbReference type="Proteomes" id="UP000077521">
    <property type="component" value="Unassembled WGS sequence"/>
</dbReference>
<accession>A0A8T8TCI4</accession>
<feature type="region of interest" description="Disordered" evidence="2">
    <location>
        <begin position="770"/>
        <end position="879"/>
    </location>
</feature>
<dbReference type="GO" id="GO:0000723">
    <property type="term" value="P:telomere maintenance"/>
    <property type="evidence" value="ECO:0007669"/>
    <property type="project" value="InterPro"/>
</dbReference>
<dbReference type="InterPro" id="IPR010285">
    <property type="entry name" value="DNA_helicase_pif1-like_DEAD"/>
</dbReference>
<dbReference type="InterPro" id="IPR027417">
    <property type="entry name" value="P-loop_NTPase"/>
</dbReference>
<dbReference type="Pfam" id="PF05970">
    <property type="entry name" value="PIF1"/>
    <property type="match status" value="1"/>
</dbReference>
<keyword evidence="1" id="KW-0234">DNA repair</keyword>
<dbReference type="GO" id="GO:0016787">
    <property type="term" value="F:hydrolase activity"/>
    <property type="evidence" value="ECO:0007669"/>
    <property type="project" value="UniProtKB-KW"/>
</dbReference>
<dbReference type="Pfam" id="PF20209">
    <property type="entry name" value="DUF6570"/>
    <property type="match status" value="1"/>
</dbReference>
<feature type="domain" description="DUF6570" evidence="5">
    <location>
        <begin position="1"/>
        <end position="81"/>
    </location>
</feature>
<protein>
    <recommendedName>
        <fullName evidence="1">ATP-dependent DNA helicase</fullName>
        <ecNumber evidence="1">5.6.2.3</ecNumber>
    </recommendedName>
</protein>
<dbReference type="Gene3D" id="3.40.50.300">
    <property type="entry name" value="P-loop containing nucleotide triphosphate hydrolases"/>
    <property type="match status" value="1"/>
</dbReference>
<comment type="catalytic activity">
    <reaction evidence="1">
        <text>ATP + H2O = ADP + phosphate + H(+)</text>
        <dbReference type="Rhea" id="RHEA:13065"/>
        <dbReference type="ChEBI" id="CHEBI:15377"/>
        <dbReference type="ChEBI" id="CHEBI:15378"/>
        <dbReference type="ChEBI" id="CHEBI:30616"/>
        <dbReference type="ChEBI" id="CHEBI:43474"/>
        <dbReference type="ChEBI" id="CHEBI:456216"/>
        <dbReference type="EC" id="5.6.2.3"/>
    </reaction>
</comment>
<evidence type="ECO:0000313" key="6">
    <source>
        <dbReference type="EMBL" id="KAE8258177.1"/>
    </source>
</evidence>
<comment type="caution">
    <text evidence="6">The sequence shown here is derived from an EMBL/GenBank/DDBJ whole genome shotgun (WGS) entry which is preliminary data.</text>
</comment>
<comment type="cofactor">
    <cofactor evidence="1">
        <name>Mg(2+)</name>
        <dbReference type="ChEBI" id="CHEBI:18420"/>
    </cofactor>
</comment>
<reference evidence="6" key="2">
    <citation type="journal article" date="2019" name="IMA Fungus">
        <title>Genome sequencing and comparison of five Tilletia species to identify candidate genes for the detection of regulated species infecting wheat.</title>
        <authorList>
            <person name="Nguyen H.D.T."/>
            <person name="Sultana T."/>
            <person name="Kesanakurti P."/>
            <person name="Hambleton S."/>
        </authorList>
    </citation>
    <scope>NUCLEOTIDE SEQUENCE</scope>
    <source>
        <strain evidence="6">DAOMC 236416</strain>
    </source>
</reference>
<feature type="compositionally biased region" description="Low complexity" evidence="2">
    <location>
        <begin position="1716"/>
        <end position="1728"/>
    </location>
</feature>
<dbReference type="SUPFAM" id="SSF52540">
    <property type="entry name" value="P-loop containing nucleoside triphosphate hydrolases"/>
    <property type="match status" value="2"/>
</dbReference>
<dbReference type="PANTHER" id="PTHR47642">
    <property type="entry name" value="ATP-DEPENDENT DNA HELICASE"/>
    <property type="match status" value="1"/>
</dbReference>
<dbReference type="GO" id="GO:0043139">
    <property type="term" value="F:5'-3' DNA helicase activity"/>
    <property type="evidence" value="ECO:0007669"/>
    <property type="project" value="UniProtKB-EC"/>
</dbReference>
<feature type="compositionally biased region" description="Pro residues" evidence="2">
    <location>
        <begin position="807"/>
        <end position="819"/>
    </location>
</feature>
<evidence type="ECO:0000259" key="3">
    <source>
        <dbReference type="Pfam" id="PF05970"/>
    </source>
</evidence>
<keyword evidence="1" id="KW-0378">Hydrolase</keyword>
<dbReference type="GO" id="GO:0006281">
    <property type="term" value="P:DNA repair"/>
    <property type="evidence" value="ECO:0007669"/>
    <property type="project" value="UniProtKB-KW"/>
</dbReference>
<feature type="region of interest" description="Disordered" evidence="2">
    <location>
        <begin position="1710"/>
        <end position="1744"/>
    </location>
</feature>
<dbReference type="InterPro" id="IPR046700">
    <property type="entry name" value="DUF6570"/>
</dbReference>
<feature type="region of interest" description="Disordered" evidence="2">
    <location>
        <begin position="1036"/>
        <end position="1058"/>
    </location>
</feature>
<keyword evidence="1" id="KW-0347">Helicase</keyword>
<keyword evidence="1" id="KW-0227">DNA damage</keyword>
<feature type="compositionally biased region" description="Basic and acidic residues" evidence="2">
    <location>
        <begin position="549"/>
        <end position="564"/>
    </location>
</feature>
<keyword evidence="1" id="KW-0547">Nucleotide-binding</keyword>
<keyword evidence="1" id="KW-0067">ATP-binding</keyword>
<feature type="domain" description="Helitron helicase-like" evidence="4">
    <location>
        <begin position="218"/>
        <end position="443"/>
    </location>
</feature>
<feature type="compositionally biased region" description="Low complexity" evidence="2">
    <location>
        <begin position="490"/>
        <end position="505"/>
    </location>
</feature>
<dbReference type="EMBL" id="LWDF02000080">
    <property type="protein sequence ID" value="KAE8258177.1"/>
    <property type="molecule type" value="Genomic_DNA"/>
</dbReference>
<proteinExistence type="inferred from homology"/>
<reference evidence="6" key="1">
    <citation type="submission" date="2016-04" db="EMBL/GenBank/DDBJ databases">
        <authorList>
            <person name="Nguyen H.D."/>
            <person name="Samba Siva P."/>
            <person name="Cullis J."/>
            <person name="Levesque C.A."/>
            <person name="Hambleton S."/>
        </authorList>
    </citation>
    <scope>NUCLEOTIDE SEQUENCE</scope>
    <source>
        <strain evidence="6">DAOMC 236416</strain>
    </source>
</reference>
<keyword evidence="7" id="KW-1185">Reference proteome</keyword>
<gene>
    <name evidence="6" type="ORF">A4X13_0g1854</name>
</gene>
<dbReference type="InterPro" id="IPR025476">
    <property type="entry name" value="Helitron_helicase-like"/>
</dbReference>
<dbReference type="GO" id="GO:0005524">
    <property type="term" value="F:ATP binding"/>
    <property type="evidence" value="ECO:0007669"/>
    <property type="project" value="UniProtKB-KW"/>
</dbReference>
<evidence type="ECO:0000259" key="4">
    <source>
        <dbReference type="Pfam" id="PF14214"/>
    </source>
</evidence>